<keyword evidence="2" id="KW-1185">Reference proteome</keyword>
<dbReference type="GO" id="GO:0006313">
    <property type="term" value="P:DNA transposition"/>
    <property type="evidence" value="ECO:0007669"/>
    <property type="project" value="InterPro"/>
</dbReference>
<evidence type="ECO:0000313" key="1">
    <source>
        <dbReference type="EMBL" id="GEC97832.1"/>
    </source>
</evidence>
<dbReference type="AlphaFoldDB" id="A0A4Y4D0G2"/>
<accession>A0A4Y4D0G2</accession>
<dbReference type="RefSeq" id="WP_141355167.1">
    <property type="nucleotide sequence ID" value="NZ_BJNV01000161.1"/>
</dbReference>
<organism evidence="1 2">
    <name type="scientific">Zoogloea ramigera</name>
    <dbReference type="NCBI Taxonomy" id="350"/>
    <lineage>
        <taxon>Bacteria</taxon>
        <taxon>Pseudomonadati</taxon>
        <taxon>Pseudomonadota</taxon>
        <taxon>Betaproteobacteria</taxon>
        <taxon>Rhodocyclales</taxon>
        <taxon>Zoogloeaceae</taxon>
        <taxon>Zoogloea</taxon>
    </lineage>
</organism>
<dbReference type="Proteomes" id="UP000318422">
    <property type="component" value="Unassembled WGS sequence"/>
</dbReference>
<dbReference type="GO" id="GO:0004803">
    <property type="term" value="F:transposase activity"/>
    <property type="evidence" value="ECO:0007669"/>
    <property type="project" value="InterPro"/>
</dbReference>
<dbReference type="EMBL" id="BJNV01000161">
    <property type="protein sequence ID" value="GEC97832.1"/>
    <property type="molecule type" value="Genomic_DNA"/>
</dbReference>
<dbReference type="GO" id="GO:0043565">
    <property type="term" value="F:sequence-specific DNA binding"/>
    <property type="evidence" value="ECO:0007669"/>
    <property type="project" value="InterPro"/>
</dbReference>
<evidence type="ECO:0008006" key="3">
    <source>
        <dbReference type="Google" id="ProtNLM"/>
    </source>
</evidence>
<dbReference type="SUPFAM" id="SSF48295">
    <property type="entry name" value="TrpR-like"/>
    <property type="match status" value="1"/>
</dbReference>
<dbReference type="Pfam" id="PF01527">
    <property type="entry name" value="HTH_Tnp_1"/>
    <property type="match status" value="1"/>
</dbReference>
<name>A0A4Y4D0G2_ZOORA</name>
<proteinExistence type="predicted"/>
<sequence>MEIEKAAGVARRGAYVRRSPELKAAIVAECLVPGASVAAVALAHGVNANLVRKWIEKSRPSTQAEADVSWLAVVPDTPPPATRASTPRGEIEIELPRARLLVRGPVDLAVLERVLTSLSR</sequence>
<protein>
    <recommendedName>
        <fullName evidence="3">Transposase</fullName>
    </recommendedName>
</protein>
<comment type="caution">
    <text evidence="1">The sequence shown here is derived from an EMBL/GenBank/DDBJ whole genome shotgun (WGS) entry which is preliminary data.</text>
</comment>
<dbReference type="NCBIfam" id="NF047595">
    <property type="entry name" value="IS66_ISRel24_TnpA"/>
    <property type="match status" value="1"/>
</dbReference>
<reference evidence="1 2" key="1">
    <citation type="submission" date="2019-06" db="EMBL/GenBank/DDBJ databases">
        <title>Whole genome shotgun sequence of Zoogloea ramigera NBRC 15342.</title>
        <authorList>
            <person name="Hosoyama A."/>
            <person name="Uohara A."/>
            <person name="Ohji S."/>
            <person name="Ichikawa N."/>
        </authorList>
    </citation>
    <scope>NUCLEOTIDE SEQUENCE [LARGE SCALE GENOMIC DNA]</scope>
    <source>
        <strain evidence="1 2">NBRC 15342</strain>
    </source>
</reference>
<dbReference type="InterPro" id="IPR010921">
    <property type="entry name" value="Trp_repressor/repl_initiator"/>
</dbReference>
<dbReference type="InterPro" id="IPR002514">
    <property type="entry name" value="Transposase_8"/>
</dbReference>
<gene>
    <name evidence="1" type="ORF">ZRA01_39050</name>
</gene>
<evidence type="ECO:0000313" key="2">
    <source>
        <dbReference type="Proteomes" id="UP000318422"/>
    </source>
</evidence>
<dbReference type="OrthoDB" id="3376843at2"/>